<dbReference type="PANTHER" id="PTHR17920">
    <property type="entry name" value="TRANSMEMBRANE AND COILED-COIL DOMAIN-CONTAINING PROTEIN 4 TMCO4"/>
    <property type="match status" value="1"/>
</dbReference>
<organism evidence="6 7">
    <name type="scientific">Saprolegnia parasitica (strain CBS 223.65)</name>
    <dbReference type="NCBI Taxonomy" id="695850"/>
    <lineage>
        <taxon>Eukaryota</taxon>
        <taxon>Sar</taxon>
        <taxon>Stramenopiles</taxon>
        <taxon>Oomycota</taxon>
        <taxon>Saprolegniomycetes</taxon>
        <taxon>Saprolegniales</taxon>
        <taxon>Saprolegniaceae</taxon>
        <taxon>Saprolegnia</taxon>
    </lineage>
</organism>
<dbReference type="Proteomes" id="UP000030745">
    <property type="component" value="Unassembled WGS sequence"/>
</dbReference>
<evidence type="ECO:0000256" key="4">
    <source>
        <dbReference type="ARBA" id="ARBA00022989"/>
    </source>
</evidence>
<evidence type="ECO:0000256" key="3">
    <source>
        <dbReference type="ARBA" id="ARBA00022692"/>
    </source>
</evidence>
<accession>A0A067CKR7</accession>
<dbReference type="Gene3D" id="3.40.50.1820">
    <property type="entry name" value="alpha/beta hydrolase"/>
    <property type="match status" value="1"/>
</dbReference>
<evidence type="ECO:0000313" key="6">
    <source>
        <dbReference type="EMBL" id="KDO31304.1"/>
    </source>
</evidence>
<comment type="similarity">
    <text evidence="2">Belongs to the TMCO4 family.</text>
</comment>
<keyword evidence="3" id="KW-0812">Transmembrane</keyword>
<dbReference type="GeneID" id="24126396"/>
<dbReference type="VEuPathDB" id="FungiDB:SPRG_03920"/>
<dbReference type="PANTHER" id="PTHR17920:SF3">
    <property type="entry name" value="TRANSMEMBRANE AND COILED-COIL DOMAIN-CONTAINING PROTEIN 4"/>
    <property type="match status" value="1"/>
</dbReference>
<dbReference type="SUPFAM" id="SSF53474">
    <property type="entry name" value="alpha/beta-Hydrolases"/>
    <property type="match status" value="1"/>
</dbReference>
<dbReference type="Pfam" id="PF05277">
    <property type="entry name" value="DUF726"/>
    <property type="match status" value="1"/>
</dbReference>
<dbReference type="EMBL" id="KK583198">
    <property type="protein sequence ID" value="KDO31304.1"/>
    <property type="molecule type" value="Genomic_DNA"/>
</dbReference>
<keyword evidence="4" id="KW-1133">Transmembrane helix</keyword>
<evidence type="ECO:0000256" key="2">
    <source>
        <dbReference type="ARBA" id="ARBA00009824"/>
    </source>
</evidence>
<dbReference type="RefSeq" id="XP_012197903.1">
    <property type="nucleotide sequence ID" value="XM_012342513.1"/>
</dbReference>
<dbReference type="KEGG" id="spar:SPRG_03920"/>
<dbReference type="AlphaFoldDB" id="A0A067CKR7"/>
<dbReference type="InterPro" id="IPR029058">
    <property type="entry name" value="AB_hydrolase_fold"/>
</dbReference>
<protein>
    <submittedName>
        <fullName evidence="6">Uncharacterized protein</fullName>
    </submittedName>
</protein>
<reference evidence="6 7" key="1">
    <citation type="journal article" date="2013" name="PLoS Genet.">
        <title>Distinctive expansion of potential virulence genes in the genome of the oomycete fish pathogen Saprolegnia parasitica.</title>
        <authorList>
            <person name="Jiang R.H."/>
            <person name="de Bruijn I."/>
            <person name="Haas B.J."/>
            <person name="Belmonte R."/>
            <person name="Lobach L."/>
            <person name="Christie J."/>
            <person name="van den Ackerveken G."/>
            <person name="Bottin A."/>
            <person name="Bulone V."/>
            <person name="Diaz-Moreno S.M."/>
            <person name="Dumas B."/>
            <person name="Fan L."/>
            <person name="Gaulin E."/>
            <person name="Govers F."/>
            <person name="Grenville-Briggs L.J."/>
            <person name="Horner N.R."/>
            <person name="Levin J.Z."/>
            <person name="Mammella M."/>
            <person name="Meijer H.J."/>
            <person name="Morris P."/>
            <person name="Nusbaum C."/>
            <person name="Oome S."/>
            <person name="Phillips A.J."/>
            <person name="van Rooyen D."/>
            <person name="Rzeszutek E."/>
            <person name="Saraiva M."/>
            <person name="Secombes C.J."/>
            <person name="Seidl M.F."/>
            <person name="Snel B."/>
            <person name="Stassen J.H."/>
            <person name="Sykes S."/>
            <person name="Tripathy S."/>
            <person name="van den Berg H."/>
            <person name="Vega-Arreguin J.C."/>
            <person name="Wawra S."/>
            <person name="Young S.K."/>
            <person name="Zeng Q."/>
            <person name="Dieguez-Uribeondo J."/>
            <person name="Russ C."/>
            <person name="Tyler B.M."/>
            <person name="van West P."/>
        </authorList>
    </citation>
    <scope>NUCLEOTIDE SEQUENCE [LARGE SCALE GENOMIC DNA]</scope>
    <source>
        <strain evidence="6 7">CBS 223.65</strain>
    </source>
</reference>
<evidence type="ECO:0000256" key="1">
    <source>
        <dbReference type="ARBA" id="ARBA00004141"/>
    </source>
</evidence>
<dbReference type="GO" id="GO:0016020">
    <property type="term" value="C:membrane"/>
    <property type="evidence" value="ECO:0007669"/>
    <property type="project" value="UniProtKB-SubCell"/>
</dbReference>
<evidence type="ECO:0000313" key="7">
    <source>
        <dbReference type="Proteomes" id="UP000030745"/>
    </source>
</evidence>
<keyword evidence="7" id="KW-1185">Reference proteome</keyword>
<sequence>MVDDGRFLQGDARDLIAKGQLTEGEWHMMQQDAKSVKANLHNRMLAQLDRELSTAIASQPTDQVLDTDVAAAIAGGLWGAASAFFKTPVATRDAPASKSSFLWETAKEAALKSMETNQRIRAVDYLKLEHHSGDISTCEHVVIAVNGFMTHGMDPSTNWATYCQRKNVACYVVLWEAGNGAEWDDFVDKFQGHFETGREDVIATHFTGNPWNRAKNKAHQVGHILADVLRTHPTITRGRKVTLLGHSLGGAVLYSLLDRLAAQNALSPRTRFDLHRVVSLPVHSCLRTTLALWRPMPFPTYAKTGFSTCTRRRTAS</sequence>
<comment type="subcellular location">
    <subcellularLocation>
        <location evidence="1">Membrane</location>
        <topology evidence="1">Multi-pass membrane protein</topology>
    </subcellularLocation>
</comment>
<proteinExistence type="inferred from homology"/>
<dbReference type="InterPro" id="IPR007941">
    <property type="entry name" value="DUF726"/>
</dbReference>
<dbReference type="OrthoDB" id="277931at2759"/>
<evidence type="ECO:0000256" key="5">
    <source>
        <dbReference type="ARBA" id="ARBA00023136"/>
    </source>
</evidence>
<gene>
    <name evidence="6" type="ORF">SPRG_03920</name>
</gene>
<keyword evidence="5" id="KW-0472">Membrane</keyword>
<name>A0A067CKR7_SAPPC</name>